<keyword evidence="1" id="KW-0040">ANK repeat</keyword>
<dbReference type="InterPro" id="IPR002110">
    <property type="entry name" value="Ankyrin_rpt"/>
</dbReference>
<dbReference type="Gene3D" id="1.25.40.20">
    <property type="entry name" value="Ankyrin repeat-containing domain"/>
    <property type="match status" value="1"/>
</dbReference>
<accession>X6NZK5</accession>
<dbReference type="InterPro" id="IPR021133">
    <property type="entry name" value="HEAT_type_2"/>
</dbReference>
<feature type="repeat" description="ANK" evidence="1">
    <location>
        <begin position="367"/>
        <end position="399"/>
    </location>
</feature>
<dbReference type="SUPFAM" id="SSF48371">
    <property type="entry name" value="ARM repeat"/>
    <property type="match status" value="1"/>
</dbReference>
<proteinExistence type="predicted"/>
<dbReference type="PROSITE" id="PS50088">
    <property type="entry name" value="ANK_REPEAT"/>
    <property type="match status" value="1"/>
</dbReference>
<comment type="caution">
    <text evidence="3">The sequence shown here is derived from an EMBL/GenBank/DDBJ whole genome shotgun (WGS) entry which is preliminary data.</text>
</comment>
<reference evidence="3 4" key="1">
    <citation type="journal article" date="2013" name="Curr. Biol.">
        <title>The Genome of the Foraminiferan Reticulomyxa filosa.</title>
        <authorList>
            <person name="Glockner G."/>
            <person name="Hulsmann N."/>
            <person name="Schleicher M."/>
            <person name="Noegel A.A."/>
            <person name="Eichinger L."/>
            <person name="Gallinger C."/>
            <person name="Pawlowski J."/>
            <person name="Sierra R."/>
            <person name="Euteneuer U."/>
            <person name="Pillet L."/>
            <person name="Moustafa A."/>
            <person name="Platzer M."/>
            <person name="Groth M."/>
            <person name="Szafranski K."/>
            <person name="Schliwa M."/>
        </authorList>
    </citation>
    <scope>NUCLEOTIDE SEQUENCE [LARGE SCALE GENOMIC DNA]</scope>
</reference>
<dbReference type="Pfam" id="PF00023">
    <property type="entry name" value="Ank"/>
    <property type="match status" value="1"/>
</dbReference>
<name>X6NZK5_RETFI</name>
<dbReference type="Proteomes" id="UP000023152">
    <property type="component" value="Unassembled WGS sequence"/>
</dbReference>
<feature type="repeat" description="HEAT" evidence="2">
    <location>
        <begin position="96"/>
        <end position="133"/>
    </location>
</feature>
<dbReference type="SMART" id="SM00248">
    <property type="entry name" value="ANK"/>
    <property type="match status" value="2"/>
</dbReference>
<dbReference type="EMBL" id="ASPP01005009">
    <property type="protein sequence ID" value="ETO31318.1"/>
    <property type="molecule type" value="Genomic_DNA"/>
</dbReference>
<sequence length="817" mass="95214">MHKLKDENELFKFSYIIALGLLSTKLSEKQVALTFQCLVDGLQNKNGYTCDMPRHLLGKISMKLNEIQVDTLFTCLLNEFKHKIKILAYYIQLNDILQYLIDGLRDEDKHVRGSCTQALGAISIRLNENQLKKVFKSLMVTSNDEYEDKIRVQALKSISGKLNKIQLFMLMIDLLQSVKREPPWYVCETLSTMSEEAWKQVAVGVLQQYMQLKSIKENETNEAKQKGSVWEWLFGDYSEAISEKDTIEIELLSFGLLLFSPCIQLNCKDDNIVLDGLNELIQHYNKKATDWGFPIRQQTWNNNDLISHPHLNNDVVLQIQPSNENRNAHKGHCVVIHEAIRSGNLPQLRFVLQNHPDININAPCNEHRQTPLHLAMNNKYWNIARYCIEKGAWIDVRGCSINDTILRTPFEDIMELVMKHKNSKKKVMIKNKKECLQMMEMCKWILRKRTIYPIKQIGYAIDYVKDKVIDRAGTVKSDNKESYETLLQEGATFLLGVDQRELQKALVENNFLFGTVDQDIKAIESENSNQRKSNEWHPLPFLIKRIFLLFKICVRLKPKGTSSTRPRGTIFGQAYEKGIKELQVQLTTYWDYITTEVFKHKCPELVDDWSCNVVDRLMNLRPMPLSSCCEMSLVVGHEGHCIYLSLCKTSTSILVRVDNRLVKTIPSNTPYPNKIILASDKQSKFIQPYLVAYFPWNGPNINQNKKWLKEYVKITTILRDSNYNESMRYLYCSTNNKLFNNSPREGNVLSIVNEWPYRLIQTDTNNGYLQNHNIGYRIRLDAVHYQWFRDQEYNSFVLKKKRIQKNNETTILEIQTK</sequence>
<dbReference type="AlphaFoldDB" id="X6NZK5"/>
<dbReference type="Gene3D" id="1.25.10.10">
    <property type="entry name" value="Leucine-rich Repeat Variant"/>
    <property type="match status" value="1"/>
</dbReference>
<keyword evidence="4" id="KW-1185">Reference proteome</keyword>
<evidence type="ECO:0000256" key="1">
    <source>
        <dbReference type="PROSITE-ProRule" id="PRU00023"/>
    </source>
</evidence>
<evidence type="ECO:0000256" key="2">
    <source>
        <dbReference type="PROSITE-ProRule" id="PRU00103"/>
    </source>
</evidence>
<dbReference type="InterPro" id="IPR011989">
    <property type="entry name" value="ARM-like"/>
</dbReference>
<evidence type="ECO:0000313" key="4">
    <source>
        <dbReference type="Proteomes" id="UP000023152"/>
    </source>
</evidence>
<dbReference type="InterPro" id="IPR036770">
    <property type="entry name" value="Ankyrin_rpt-contain_sf"/>
</dbReference>
<evidence type="ECO:0000313" key="3">
    <source>
        <dbReference type="EMBL" id="ETO31318.1"/>
    </source>
</evidence>
<gene>
    <name evidence="3" type="ORF">RFI_05806</name>
</gene>
<dbReference type="SUPFAM" id="SSF48403">
    <property type="entry name" value="Ankyrin repeat"/>
    <property type="match status" value="1"/>
</dbReference>
<dbReference type="InterPro" id="IPR016024">
    <property type="entry name" value="ARM-type_fold"/>
</dbReference>
<dbReference type="PROSITE" id="PS50077">
    <property type="entry name" value="HEAT_REPEAT"/>
    <property type="match status" value="1"/>
</dbReference>
<protein>
    <submittedName>
        <fullName evidence="3">Uncharacterized protein</fullName>
    </submittedName>
</protein>
<organism evidence="3 4">
    <name type="scientific">Reticulomyxa filosa</name>
    <dbReference type="NCBI Taxonomy" id="46433"/>
    <lineage>
        <taxon>Eukaryota</taxon>
        <taxon>Sar</taxon>
        <taxon>Rhizaria</taxon>
        <taxon>Retaria</taxon>
        <taxon>Foraminifera</taxon>
        <taxon>Monothalamids</taxon>
        <taxon>Reticulomyxidae</taxon>
        <taxon>Reticulomyxa</taxon>
    </lineage>
</organism>